<dbReference type="EMBL" id="MU032346">
    <property type="protein sequence ID" value="KAF3767512.1"/>
    <property type="molecule type" value="Genomic_DNA"/>
</dbReference>
<evidence type="ECO:0000256" key="2">
    <source>
        <dbReference type="ARBA" id="ARBA00017589"/>
    </source>
</evidence>
<dbReference type="Gene3D" id="3.90.1030.20">
    <property type="entry name" value="DNA polymerase delta, p66 (Cdc27) subunit, wHTH domain"/>
    <property type="match status" value="1"/>
</dbReference>
<feature type="compositionally biased region" description="Low complexity" evidence="5">
    <location>
        <begin position="257"/>
        <end position="267"/>
    </location>
</feature>
<organism evidence="6 7">
    <name type="scientific">Cryphonectria parasitica (strain ATCC 38755 / EP155)</name>
    <dbReference type="NCBI Taxonomy" id="660469"/>
    <lineage>
        <taxon>Eukaryota</taxon>
        <taxon>Fungi</taxon>
        <taxon>Dikarya</taxon>
        <taxon>Ascomycota</taxon>
        <taxon>Pezizomycotina</taxon>
        <taxon>Sordariomycetes</taxon>
        <taxon>Sordariomycetidae</taxon>
        <taxon>Diaporthales</taxon>
        <taxon>Cryphonectriaceae</taxon>
        <taxon>Cryphonectria-Endothia species complex</taxon>
        <taxon>Cryphonectria</taxon>
    </lineage>
</organism>
<sequence>MEDYRKYLAEQVVSEGKIITYRTLSRALGVNVNIAKQMLYDYHGWQNGKRSGAVHATYMIYGNKKSVHTNGHSQQDGDVEMTSSPPEPMSVAEEVPVMTLSLVAEENLKDVLSLYENVVSLHVYSLSAHQIKDMQILSDSAKPVPDVGTEGVHGDQPKITAPIHNPHVRRRERREAARVAAAPVSKPVGTKPAPSKPAPAATVKEEPKVEQKPLSKESTPVSSGTKKPAPKRGAPGGIMQSFAKAASKPKRAENSQSATSTAADDSSMPTLSDDGEDDSITMSEPKKASDTGRKTKKDRQEELKRMMEESSEDEEPEKEDTPMEEPEEEPAAPQPEDKADEEPAEVVSSTGNGRRRGRRRVLKKKTAIDDKGYLVTIQEPGWESFSEDEAAAPAKKKTETAVQPAKAKKPAPKGQGNIMSFFGKK</sequence>
<dbReference type="GO" id="GO:0003887">
    <property type="term" value="F:DNA-directed DNA polymerase activity"/>
    <property type="evidence" value="ECO:0007669"/>
    <property type="project" value="TreeGrafter"/>
</dbReference>
<protein>
    <recommendedName>
        <fullName evidence="2">DNA polymerase delta subunit 3</fullName>
    </recommendedName>
</protein>
<evidence type="ECO:0000256" key="3">
    <source>
        <dbReference type="ARBA" id="ARBA00022705"/>
    </source>
</evidence>
<comment type="caution">
    <text evidence="6">The sequence shown here is derived from an EMBL/GenBank/DDBJ whole genome shotgun (WGS) entry which is preliminary data.</text>
</comment>
<dbReference type="Pfam" id="PF09507">
    <property type="entry name" value="CDC27"/>
    <property type="match status" value="1"/>
</dbReference>
<dbReference type="GO" id="GO:0006271">
    <property type="term" value="P:DNA strand elongation involved in DNA replication"/>
    <property type="evidence" value="ECO:0007669"/>
    <property type="project" value="TreeGrafter"/>
</dbReference>
<evidence type="ECO:0000256" key="5">
    <source>
        <dbReference type="SAM" id="MobiDB-lite"/>
    </source>
</evidence>
<dbReference type="InterPro" id="IPR041913">
    <property type="entry name" value="POLD3_sf"/>
</dbReference>
<dbReference type="RefSeq" id="XP_040778473.1">
    <property type="nucleotide sequence ID" value="XM_040921329.1"/>
</dbReference>
<dbReference type="GO" id="GO:0043625">
    <property type="term" value="C:delta DNA polymerase complex"/>
    <property type="evidence" value="ECO:0007669"/>
    <property type="project" value="InterPro"/>
</dbReference>
<feature type="region of interest" description="Disordered" evidence="5">
    <location>
        <begin position="67"/>
        <end position="89"/>
    </location>
</feature>
<accession>A0A9P4Y5X5</accession>
<feature type="compositionally biased region" description="Acidic residues" evidence="5">
    <location>
        <begin position="309"/>
        <end position="330"/>
    </location>
</feature>
<evidence type="ECO:0000256" key="1">
    <source>
        <dbReference type="ARBA" id="ARBA00004123"/>
    </source>
</evidence>
<feature type="region of interest" description="Disordered" evidence="5">
    <location>
        <begin position="142"/>
        <end position="365"/>
    </location>
</feature>
<feature type="compositionally biased region" description="Basic and acidic residues" evidence="5">
    <location>
        <begin position="203"/>
        <end position="215"/>
    </location>
</feature>
<dbReference type="AlphaFoldDB" id="A0A9P4Y5X5"/>
<dbReference type="InterPro" id="IPR019038">
    <property type="entry name" value="POLD3"/>
</dbReference>
<comment type="subcellular location">
    <subcellularLocation>
        <location evidence="1">Nucleus</location>
    </subcellularLocation>
</comment>
<dbReference type="GO" id="GO:0006297">
    <property type="term" value="P:nucleotide-excision repair, DNA gap filling"/>
    <property type="evidence" value="ECO:0007669"/>
    <property type="project" value="TreeGrafter"/>
</dbReference>
<feature type="region of interest" description="Disordered" evidence="5">
    <location>
        <begin position="385"/>
        <end position="425"/>
    </location>
</feature>
<dbReference type="GeneID" id="63838458"/>
<name>A0A9P4Y5X5_CRYP1</name>
<feature type="compositionally biased region" description="Basic residues" evidence="5">
    <location>
        <begin position="353"/>
        <end position="365"/>
    </location>
</feature>
<dbReference type="GO" id="GO:1904161">
    <property type="term" value="P:DNA synthesis involved in UV-damage excision repair"/>
    <property type="evidence" value="ECO:0007669"/>
    <property type="project" value="TreeGrafter"/>
</dbReference>
<reference evidence="6" key="1">
    <citation type="journal article" date="2020" name="Phytopathology">
        <title>Genome sequence of the chestnut blight fungus Cryphonectria parasitica EP155: A fundamental resource for an archetypical invasive plant pathogen.</title>
        <authorList>
            <person name="Crouch J.A."/>
            <person name="Dawe A."/>
            <person name="Aerts A."/>
            <person name="Barry K."/>
            <person name="Churchill A.C.L."/>
            <person name="Grimwood J."/>
            <person name="Hillman B."/>
            <person name="Milgroom M.G."/>
            <person name="Pangilinan J."/>
            <person name="Smith M."/>
            <person name="Salamov A."/>
            <person name="Schmutz J."/>
            <person name="Yadav J."/>
            <person name="Grigoriev I.V."/>
            <person name="Nuss D."/>
        </authorList>
    </citation>
    <scope>NUCLEOTIDE SEQUENCE</scope>
    <source>
        <strain evidence="6">EP155</strain>
    </source>
</reference>
<keyword evidence="7" id="KW-1185">Reference proteome</keyword>
<gene>
    <name evidence="6" type="ORF">M406DRAFT_338265</name>
</gene>
<dbReference type="PANTHER" id="PTHR17598">
    <property type="entry name" value="DNA POLYMERASE DELTA SUBUNIT 3"/>
    <property type="match status" value="1"/>
</dbReference>
<evidence type="ECO:0000313" key="6">
    <source>
        <dbReference type="EMBL" id="KAF3767512.1"/>
    </source>
</evidence>
<keyword evidence="4" id="KW-0539">Nucleus</keyword>
<dbReference type="PANTHER" id="PTHR17598:SF13">
    <property type="entry name" value="DNA POLYMERASE DELTA SUBUNIT 3"/>
    <property type="match status" value="1"/>
</dbReference>
<feature type="compositionally biased region" description="Polar residues" evidence="5">
    <location>
        <begin position="68"/>
        <end position="84"/>
    </location>
</feature>
<feature type="compositionally biased region" description="Basic and acidic residues" evidence="5">
    <location>
        <begin position="284"/>
        <end position="308"/>
    </location>
</feature>
<keyword evidence="3" id="KW-0235">DNA replication</keyword>
<evidence type="ECO:0000313" key="7">
    <source>
        <dbReference type="Proteomes" id="UP000803844"/>
    </source>
</evidence>
<feature type="compositionally biased region" description="Polar residues" evidence="5">
    <location>
        <begin position="216"/>
        <end position="225"/>
    </location>
</feature>
<proteinExistence type="predicted"/>
<dbReference type="Proteomes" id="UP000803844">
    <property type="component" value="Unassembled WGS sequence"/>
</dbReference>
<dbReference type="OrthoDB" id="514823at2759"/>
<evidence type="ECO:0000256" key="4">
    <source>
        <dbReference type="ARBA" id="ARBA00023242"/>
    </source>
</evidence>